<comment type="similarity">
    <text evidence="1">Belongs to the ABC transporter superfamily.</text>
</comment>
<keyword evidence="3" id="KW-0547">Nucleotide-binding</keyword>
<dbReference type="PROSITE" id="PS00211">
    <property type="entry name" value="ABC_TRANSPORTER_1"/>
    <property type="match status" value="1"/>
</dbReference>
<dbReference type="EMBL" id="JAVRHL010000004">
    <property type="protein sequence ID" value="MDT0684389.1"/>
    <property type="molecule type" value="Genomic_DNA"/>
</dbReference>
<evidence type="ECO:0000259" key="5">
    <source>
        <dbReference type="PROSITE" id="PS50893"/>
    </source>
</evidence>
<keyword evidence="2" id="KW-0813">Transport</keyword>
<dbReference type="Gene3D" id="2.40.50.140">
    <property type="entry name" value="Nucleic acid-binding proteins"/>
    <property type="match status" value="1"/>
</dbReference>
<dbReference type="InterPro" id="IPR015855">
    <property type="entry name" value="ABC_transpr_MalK-like"/>
</dbReference>
<dbReference type="SUPFAM" id="SSF52540">
    <property type="entry name" value="P-loop containing nucleoside triphosphate hydrolases"/>
    <property type="match status" value="1"/>
</dbReference>
<dbReference type="InterPro" id="IPR040582">
    <property type="entry name" value="OB_MalK-like"/>
</dbReference>
<gene>
    <name evidence="6" type="primary">ugpC</name>
    <name evidence="6" type="ORF">RM543_17030</name>
</gene>
<dbReference type="InterPro" id="IPR012340">
    <property type="entry name" value="NA-bd_OB-fold"/>
</dbReference>
<dbReference type="RefSeq" id="WP_311693830.1">
    <property type="nucleotide sequence ID" value="NZ_JAVRHL010000004.1"/>
</dbReference>
<organism evidence="6 7">
    <name type="scientific">Tropicimonas omnivorans</name>
    <dbReference type="NCBI Taxonomy" id="3075590"/>
    <lineage>
        <taxon>Bacteria</taxon>
        <taxon>Pseudomonadati</taxon>
        <taxon>Pseudomonadota</taxon>
        <taxon>Alphaproteobacteria</taxon>
        <taxon>Rhodobacterales</taxon>
        <taxon>Roseobacteraceae</taxon>
        <taxon>Tropicimonas</taxon>
    </lineage>
</organism>
<evidence type="ECO:0000313" key="7">
    <source>
        <dbReference type="Proteomes" id="UP001265259"/>
    </source>
</evidence>
<dbReference type="InterPro" id="IPR003593">
    <property type="entry name" value="AAA+_ATPase"/>
</dbReference>
<evidence type="ECO:0000256" key="1">
    <source>
        <dbReference type="ARBA" id="ARBA00005417"/>
    </source>
</evidence>
<reference evidence="6 7" key="1">
    <citation type="submission" date="2023-09" db="EMBL/GenBank/DDBJ databases">
        <authorList>
            <person name="Rey-Velasco X."/>
        </authorList>
    </citation>
    <scope>NUCLEOTIDE SEQUENCE [LARGE SCALE GENOMIC DNA]</scope>
    <source>
        <strain evidence="6 7">F158</strain>
    </source>
</reference>
<protein>
    <submittedName>
        <fullName evidence="6">Sn-glycerol-3-phosphate ABC transporter ATP-binding protein UgpC</fullName>
    </submittedName>
</protein>
<evidence type="ECO:0000256" key="3">
    <source>
        <dbReference type="ARBA" id="ARBA00022741"/>
    </source>
</evidence>
<dbReference type="InterPro" id="IPR008995">
    <property type="entry name" value="Mo/tungstate-bd_C_term_dom"/>
</dbReference>
<dbReference type="PANTHER" id="PTHR43875:SF1">
    <property type="entry name" value="OSMOPROTECTIVE COMPOUNDS UPTAKE ATP-BINDING PROTEIN GGTA"/>
    <property type="match status" value="1"/>
</dbReference>
<dbReference type="InterPro" id="IPR027417">
    <property type="entry name" value="P-loop_NTPase"/>
</dbReference>
<dbReference type="InterPro" id="IPR017871">
    <property type="entry name" value="ABC_transporter-like_CS"/>
</dbReference>
<keyword evidence="4 6" id="KW-0067">ATP-binding</keyword>
<dbReference type="InterPro" id="IPR003439">
    <property type="entry name" value="ABC_transporter-like_ATP-bd"/>
</dbReference>
<comment type="caution">
    <text evidence="6">The sequence shown here is derived from an EMBL/GenBank/DDBJ whole genome shotgun (WGS) entry which is preliminary data.</text>
</comment>
<evidence type="ECO:0000256" key="2">
    <source>
        <dbReference type="ARBA" id="ARBA00022448"/>
    </source>
</evidence>
<dbReference type="PANTHER" id="PTHR43875">
    <property type="entry name" value="MALTODEXTRIN IMPORT ATP-BINDING PROTEIN MSMX"/>
    <property type="match status" value="1"/>
</dbReference>
<dbReference type="GO" id="GO:0005524">
    <property type="term" value="F:ATP binding"/>
    <property type="evidence" value="ECO:0007669"/>
    <property type="project" value="UniProtKB-KW"/>
</dbReference>
<accession>A0ABU3DLG9</accession>
<dbReference type="InterPro" id="IPR047641">
    <property type="entry name" value="ABC_transpr_MalK/UgpC-like"/>
</dbReference>
<proteinExistence type="inferred from homology"/>
<dbReference type="Gene3D" id="3.40.50.300">
    <property type="entry name" value="P-loop containing nucleotide triphosphate hydrolases"/>
    <property type="match status" value="1"/>
</dbReference>
<name>A0ABU3DLG9_9RHOB</name>
<dbReference type="Gene3D" id="2.40.50.100">
    <property type="match status" value="1"/>
</dbReference>
<dbReference type="PROSITE" id="PS50893">
    <property type="entry name" value="ABC_TRANSPORTER_2"/>
    <property type="match status" value="1"/>
</dbReference>
<dbReference type="NCBIfam" id="NF008653">
    <property type="entry name" value="PRK11650.1"/>
    <property type="match status" value="1"/>
</dbReference>
<feature type="domain" description="ABC transporter" evidence="5">
    <location>
        <begin position="4"/>
        <end position="234"/>
    </location>
</feature>
<dbReference type="CDD" id="cd03301">
    <property type="entry name" value="ABC_MalK_N"/>
    <property type="match status" value="1"/>
</dbReference>
<dbReference type="SMART" id="SM00382">
    <property type="entry name" value="AAA"/>
    <property type="match status" value="1"/>
</dbReference>
<evidence type="ECO:0000313" key="6">
    <source>
        <dbReference type="EMBL" id="MDT0684389.1"/>
    </source>
</evidence>
<keyword evidence="7" id="KW-1185">Reference proteome</keyword>
<dbReference type="Proteomes" id="UP001265259">
    <property type="component" value="Unassembled WGS sequence"/>
</dbReference>
<sequence length="376" mass="40878">MATIDFDNVQKSYGEVHAIRDFTLHVEDGDFCVFVGPSGCGKSTALKMLAGLEATSAGSISIGGRDVTELGPGKRDIAMVFQNYALYPHMSVRSNIGFGLKMRGQDKADINRKVEAAAETLELTSYLDRRPRALSGGQRQRVALGRAIVREPSAFLMDEPLSNLDAKLRVQTRSEIVNLQKRLGVTTIYVTHDQVEALTMATKIVVMRGGVIQQIGSPDTLFAEPANIFVAGFIGSPGMNFFRGPVEIENGRAQTRFGEQVVPLSVSPDRLPRDEAIFGIRPEHLRIGGEIGGTPVSLGLVESLGTEKILHFPTPEGQAIHSLQKVIGSDDAARDSTTMLARVIDDRRYSDGEHVRVALPEGKVHVFDPETQKALS</sequence>
<evidence type="ECO:0000256" key="4">
    <source>
        <dbReference type="ARBA" id="ARBA00022840"/>
    </source>
</evidence>
<dbReference type="Pfam" id="PF17912">
    <property type="entry name" value="OB_MalK"/>
    <property type="match status" value="1"/>
</dbReference>
<dbReference type="SUPFAM" id="SSF50331">
    <property type="entry name" value="MOP-like"/>
    <property type="match status" value="1"/>
</dbReference>
<dbReference type="Pfam" id="PF00005">
    <property type="entry name" value="ABC_tran"/>
    <property type="match status" value="1"/>
</dbReference>